<proteinExistence type="predicted"/>
<dbReference type="EnsemblMetazoa" id="Aqu2.1.25098_001">
    <property type="protein sequence ID" value="Aqu2.1.25098_001"/>
    <property type="gene ID" value="Aqu2.1.25098"/>
</dbReference>
<protein>
    <submittedName>
        <fullName evidence="2">Uncharacterized protein</fullName>
    </submittedName>
</protein>
<evidence type="ECO:0000313" key="2">
    <source>
        <dbReference type="EnsemblMetazoa" id="Aqu2.1.25098_001"/>
    </source>
</evidence>
<sequence length="1410" mass="160799">MASSNSMRVVDPPNAVSSQPLEEPPSHKFTQDSVRVEAPLNEQLNDENECDIYMEAKESDGQESHAVIQLDHKMKSVPQNMVPGMDNLTEHYSEESNISCTMNRLIYDEKPMTSTKAELPSKSSDSLDEQSQTSNTEEALGLDKETMEIPRSLSVPKELKLDFPLLLDLVKTSSVPVLMCVATLTGLSPKGKANLFQDFLKIAVRFRNPESETAKQYLASLQERCSKEGLSSFNFNILGKFPFNDLMWLLGTKRSSISLCFLCCLLQALKLRKIPIKLLDIAENEADANEEDLKQNKHGEWLFYEVTKRLKALKNHQEKLDLLEPGVTFLNVFNIGQSKAAYNFLPFLGQHCKRSLPLFFASRADGTDLCKPLDSECYEECKMSVNHLLNVYVSRQKFIKHIVRSLSSETSEPPIIMHQLSCNQQSLRLDNLKEIFKKSAVKATFEDVDLSDMKQTKKILEKMVVRNMAKYVTGLPVRWVFLRSLLQALNVSLMTRSDISKLATSCGAGIDSSEVEAFLTTFTSFASLLYIPSYTDIVLLDIERFTDCLDKVFDCGQSLDKASSYGFITEGAIDKLAKDEKLDSGMFKTLLKSFCFAVPVCASKVKSNSFFIEADRSFYIPSMRPSKATNGPQFYSLYLQYTSCVPGNIQVLLSRHFLKYSNCSLVPCLHINTSIIRIHHSKEKHVDVTIIDHKDIVELRLEHGRFAEAYKTAFPLVVKACTAAMEDVKKSVDDLTYYFLLRCTKSDDHQFIYQYHRMENDKNTSCKKCSEVEPSDSYPVSLREHWESSVSKMLIESDGKELGTTKDSLELASLAVKLSEEFVDDESQLSLLRQDEAKSSDELSGDNVSSFYEPQEPEETSPSDNDSKPEFVPGGFGSYQDDSEFAGTLDDIPVTLEVKLLARPLDEEISYDVFWRLILNEKVPVTTSLVAVMGLPSSGKTAVLESILRQKVKVKDGAKIDHYFERKKNEQCLSIYELCALGSSRHNMYAWSFATKRYGAIFSILCGLIRQYPIISRIVFKLRNRKPDSVIDQHVQWLMANIQDLFKKIEDDSDKLTLIQEGVSLINVMDVGVNKALYDFLSMMLLSCGRHIRLAFFSLNRDGPNLGEKPDLPSQRYGERRDDVLVMQQRSRLTYLLHFATVGYTTKDQHEQETENATVMIATRKSPATGSTPSLDQAKEEIIEQARSRGVDQFLKNWIVIDIDDNQSINKEFGQRMEDIIKNKYEQLTIQLPLRWIFLRSLVVSLDSTETKAIILSKKYIIEMAEKLNMREDEVENFLKTFTDFGSILYMPQYEDIKDIVIVNIWEFTQYLNKLYYPQKRESYATNLLKYGIISQSSIKRIFYKYPVVFAENFMKVLTTIAMASKIKSGQSILIDENPLWPEVHYYLPLARIREVYTPSEEENDYLSLR</sequence>
<feature type="compositionally biased region" description="Polar residues" evidence="1">
    <location>
        <begin position="113"/>
        <end position="137"/>
    </location>
</feature>
<accession>A0A1X7UAW7</accession>
<dbReference type="OrthoDB" id="10065654at2759"/>
<feature type="region of interest" description="Disordered" evidence="1">
    <location>
        <begin position="1"/>
        <end position="32"/>
    </location>
</feature>
<dbReference type="InParanoid" id="A0A1X7UAW7"/>
<feature type="region of interest" description="Disordered" evidence="1">
    <location>
        <begin position="113"/>
        <end position="145"/>
    </location>
</feature>
<feature type="region of interest" description="Disordered" evidence="1">
    <location>
        <begin position="834"/>
        <end position="874"/>
    </location>
</feature>
<reference evidence="2" key="1">
    <citation type="submission" date="2017-05" db="UniProtKB">
        <authorList>
            <consortium name="EnsemblMetazoa"/>
        </authorList>
    </citation>
    <scope>IDENTIFICATION</scope>
</reference>
<name>A0A1X7UAW7_AMPQE</name>
<evidence type="ECO:0000256" key="1">
    <source>
        <dbReference type="SAM" id="MobiDB-lite"/>
    </source>
</evidence>
<organism evidence="2">
    <name type="scientific">Amphimedon queenslandica</name>
    <name type="common">Sponge</name>
    <dbReference type="NCBI Taxonomy" id="400682"/>
    <lineage>
        <taxon>Eukaryota</taxon>
        <taxon>Metazoa</taxon>
        <taxon>Porifera</taxon>
        <taxon>Demospongiae</taxon>
        <taxon>Heteroscleromorpha</taxon>
        <taxon>Haplosclerida</taxon>
        <taxon>Niphatidae</taxon>
        <taxon>Amphimedon</taxon>
    </lineage>
</organism>